<name>A0AAV4IQY9_9GAST</name>
<keyword evidence="2" id="KW-1185">Reference proteome</keyword>
<proteinExistence type="predicted"/>
<organism evidence="1 2">
    <name type="scientific">Elysia marginata</name>
    <dbReference type="NCBI Taxonomy" id="1093978"/>
    <lineage>
        <taxon>Eukaryota</taxon>
        <taxon>Metazoa</taxon>
        <taxon>Spiralia</taxon>
        <taxon>Lophotrochozoa</taxon>
        <taxon>Mollusca</taxon>
        <taxon>Gastropoda</taxon>
        <taxon>Heterobranchia</taxon>
        <taxon>Euthyneura</taxon>
        <taxon>Panpulmonata</taxon>
        <taxon>Sacoglossa</taxon>
        <taxon>Placobranchoidea</taxon>
        <taxon>Plakobranchidae</taxon>
        <taxon>Elysia</taxon>
    </lineage>
</organism>
<accession>A0AAV4IQY9</accession>
<dbReference type="AlphaFoldDB" id="A0AAV4IQY9"/>
<evidence type="ECO:0000313" key="1">
    <source>
        <dbReference type="EMBL" id="GFS10941.1"/>
    </source>
</evidence>
<dbReference type="Proteomes" id="UP000762676">
    <property type="component" value="Unassembled WGS sequence"/>
</dbReference>
<sequence length="169" mass="18710">MVESIYNGTSDLHFCYNGTLGGQSYELNRQWLNHDWPLPPPLPPLSLDSCSVTKIPPVTDLLQHLPGTDNDGSLGRMAQGAQSKSKFASLVNRIAKGSIMYGKEISAEKIKLMAKIQVSGQELETINQFKYLIAIIREEEPKLEVFARLTQTSATLARLKPIVKVKTSP</sequence>
<dbReference type="EMBL" id="BMAT01013356">
    <property type="protein sequence ID" value="GFS10941.1"/>
    <property type="molecule type" value="Genomic_DNA"/>
</dbReference>
<gene>
    <name evidence="1" type="ORF">ElyMa_006658700</name>
</gene>
<reference evidence="1 2" key="1">
    <citation type="journal article" date="2021" name="Elife">
        <title>Chloroplast acquisition without the gene transfer in kleptoplastic sea slugs, Plakobranchus ocellatus.</title>
        <authorList>
            <person name="Maeda T."/>
            <person name="Takahashi S."/>
            <person name="Yoshida T."/>
            <person name="Shimamura S."/>
            <person name="Takaki Y."/>
            <person name="Nagai Y."/>
            <person name="Toyoda A."/>
            <person name="Suzuki Y."/>
            <person name="Arimoto A."/>
            <person name="Ishii H."/>
            <person name="Satoh N."/>
            <person name="Nishiyama T."/>
            <person name="Hasebe M."/>
            <person name="Maruyama T."/>
            <person name="Minagawa J."/>
            <person name="Obokata J."/>
            <person name="Shigenobu S."/>
        </authorList>
    </citation>
    <scope>NUCLEOTIDE SEQUENCE [LARGE SCALE GENOMIC DNA]</scope>
</reference>
<comment type="caution">
    <text evidence="1">The sequence shown here is derived from an EMBL/GenBank/DDBJ whole genome shotgun (WGS) entry which is preliminary data.</text>
</comment>
<evidence type="ECO:0000313" key="2">
    <source>
        <dbReference type="Proteomes" id="UP000762676"/>
    </source>
</evidence>
<protein>
    <submittedName>
        <fullName evidence="1">Uncharacterized protein</fullName>
    </submittedName>
</protein>